<dbReference type="PANTHER" id="PTHR46321">
    <property type="entry name" value="KIF1-BINDING PROTEIN"/>
    <property type="match status" value="1"/>
</dbReference>
<accession>A0A9J6C5H6</accession>
<dbReference type="InterPro" id="IPR011990">
    <property type="entry name" value="TPR-like_helical_dom_sf"/>
</dbReference>
<dbReference type="Pfam" id="PF12309">
    <property type="entry name" value="KBP_C"/>
    <property type="match status" value="1"/>
</dbReference>
<protein>
    <recommendedName>
        <fullName evidence="3">KIF-binding protein</fullName>
    </recommendedName>
</protein>
<evidence type="ECO:0000256" key="1">
    <source>
        <dbReference type="ARBA" id="ARBA00004245"/>
    </source>
</evidence>
<dbReference type="InterPro" id="IPR022083">
    <property type="entry name" value="KBP"/>
</dbReference>
<evidence type="ECO:0000256" key="3">
    <source>
        <dbReference type="ARBA" id="ARBA00016840"/>
    </source>
</evidence>
<proteinExistence type="inferred from homology"/>
<comment type="subcellular location">
    <subcellularLocation>
        <location evidence="1">Cytoplasm</location>
        <location evidence="1">Cytoskeleton</location>
    </subcellularLocation>
</comment>
<keyword evidence="6" id="KW-0175">Coiled coil</keyword>
<dbReference type="OrthoDB" id="409897at2759"/>
<keyword evidence="8" id="KW-1185">Reference proteome</keyword>
<dbReference type="GO" id="GO:0021952">
    <property type="term" value="P:central nervous system projection neuron axonogenesis"/>
    <property type="evidence" value="ECO:0007669"/>
    <property type="project" value="TreeGrafter"/>
</dbReference>
<dbReference type="GO" id="GO:0005856">
    <property type="term" value="C:cytoskeleton"/>
    <property type="evidence" value="ECO:0007669"/>
    <property type="project" value="UniProtKB-SubCell"/>
</dbReference>
<dbReference type="EMBL" id="JADBJN010000002">
    <property type="protein sequence ID" value="KAG5677083.1"/>
    <property type="molecule type" value="Genomic_DNA"/>
</dbReference>
<comment type="similarity">
    <text evidence="2">Belongs to the KIF-binding protein family.</text>
</comment>
<dbReference type="Proteomes" id="UP001107558">
    <property type="component" value="Chromosome 2"/>
</dbReference>
<keyword evidence="5" id="KW-0206">Cytoskeleton</keyword>
<evidence type="ECO:0000256" key="5">
    <source>
        <dbReference type="ARBA" id="ARBA00023212"/>
    </source>
</evidence>
<dbReference type="SUPFAM" id="SSF48452">
    <property type="entry name" value="TPR-like"/>
    <property type="match status" value="1"/>
</dbReference>
<dbReference type="GO" id="GO:0000226">
    <property type="term" value="P:microtubule cytoskeleton organization"/>
    <property type="evidence" value="ECO:0007669"/>
    <property type="project" value="TreeGrafter"/>
</dbReference>
<evidence type="ECO:0000256" key="6">
    <source>
        <dbReference type="SAM" id="Coils"/>
    </source>
</evidence>
<dbReference type="Gene3D" id="1.25.40.10">
    <property type="entry name" value="Tetratricopeptide repeat domain"/>
    <property type="match status" value="1"/>
</dbReference>
<comment type="caution">
    <text evidence="7">The sequence shown here is derived from an EMBL/GenBank/DDBJ whole genome shotgun (WGS) entry which is preliminary data.</text>
</comment>
<feature type="coiled-coil region" evidence="6">
    <location>
        <begin position="7"/>
        <end position="62"/>
    </location>
</feature>
<gene>
    <name evidence="7" type="ORF">PVAND_006867</name>
</gene>
<dbReference type="AlphaFoldDB" id="A0A9J6C5H6"/>
<reference evidence="7" key="1">
    <citation type="submission" date="2021-03" db="EMBL/GenBank/DDBJ databases">
        <title>Chromosome level genome of the anhydrobiotic midge Polypedilum vanderplanki.</title>
        <authorList>
            <person name="Yoshida Y."/>
            <person name="Kikawada T."/>
            <person name="Gusev O."/>
        </authorList>
    </citation>
    <scope>NUCLEOTIDE SEQUENCE</scope>
    <source>
        <strain evidence="7">NIAS01</strain>
        <tissue evidence="7">Whole body or cell culture</tissue>
    </source>
</reference>
<evidence type="ECO:0000256" key="2">
    <source>
        <dbReference type="ARBA" id="ARBA00010305"/>
    </source>
</evidence>
<dbReference type="GO" id="GO:1990535">
    <property type="term" value="P:neuron projection maintenance"/>
    <property type="evidence" value="ECO:0007669"/>
    <property type="project" value="TreeGrafter"/>
</dbReference>
<evidence type="ECO:0000256" key="4">
    <source>
        <dbReference type="ARBA" id="ARBA00022490"/>
    </source>
</evidence>
<name>A0A9J6C5H6_POLVA</name>
<evidence type="ECO:0000313" key="7">
    <source>
        <dbReference type="EMBL" id="KAG5677083.1"/>
    </source>
</evidence>
<dbReference type="PANTHER" id="PTHR46321:SF1">
    <property type="entry name" value="KIF-BINDING PROTEIN"/>
    <property type="match status" value="1"/>
</dbReference>
<sequence length="578" mass="67864">MIVKEKLSDFKELFEQAQKLIEDVKADSYEPYKNHYQAREILEILEKEIEKAICQLENDQKEDKLILQAILGYVQKDIGKISMFVDETNVAESYFEKSLQLLEPEKHDTKTILCYVDVLNQFGILFSKLSDVEKSKKYLLNAEEAVNEFKELSKDPLTIFDIFGTEDEIEKGKGNESLEKIITLTYFYLAQVYGQLGDLETSAKYCHLTLKRQLELKDYDPIEWALNSATLSQFYFGKNMLKQSRHLLAASSFMIANYAADLEQKEMSEDQRAAENERLKHRTADIDLCFSKYCIYILKTSIQRLLQEEEEDSTSLALFQLNDSCEKFPLELDFYERQVTDTYILTFDDAKITFLNAQSYLNKAKEYYSLENEASQYARIIQDYASLYKHLAFFEDDASTQAKLHKRRADQLEAVKKELNPTFYMNICRELIFELGLTYSDMLDIKCDKLKFEEVNPYALNKINTLCHKSIEKFQEFINTYKDKKTNEIPKTLDIDDYQAIACAHFNLGRLFYKIITPDKRMQLEWTQKSLNDYKIFIDYCEQYKEVAERMKGEKGVTQSMIELLPHKIKKLMDEISQ</sequence>
<evidence type="ECO:0000313" key="8">
    <source>
        <dbReference type="Proteomes" id="UP001107558"/>
    </source>
</evidence>
<organism evidence="7 8">
    <name type="scientific">Polypedilum vanderplanki</name>
    <name type="common">Sleeping chironomid midge</name>
    <dbReference type="NCBI Taxonomy" id="319348"/>
    <lineage>
        <taxon>Eukaryota</taxon>
        <taxon>Metazoa</taxon>
        <taxon>Ecdysozoa</taxon>
        <taxon>Arthropoda</taxon>
        <taxon>Hexapoda</taxon>
        <taxon>Insecta</taxon>
        <taxon>Pterygota</taxon>
        <taxon>Neoptera</taxon>
        <taxon>Endopterygota</taxon>
        <taxon>Diptera</taxon>
        <taxon>Nematocera</taxon>
        <taxon>Chironomoidea</taxon>
        <taxon>Chironomidae</taxon>
        <taxon>Chironominae</taxon>
        <taxon>Polypedilum</taxon>
        <taxon>Polypedilum</taxon>
    </lineage>
</organism>
<keyword evidence="4" id="KW-0963">Cytoplasm</keyword>